<name>A0A2P6SJ93_ROSCH</name>
<evidence type="ECO:0000313" key="4">
    <source>
        <dbReference type="Proteomes" id="UP000238479"/>
    </source>
</evidence>
<dbReference type="AlphaFoldDB" id="A0A2P6SJ93"/>
<comment type="similarity">
    <text evidence="1">Belongs to the API5 family.</text>
</comment>
<dbReference type="Pfam" id="PF00227">
    <property type="entry name" value="Proteasome"/>
    <property type="match status" value="1"/>
</dbReference>
<proteinExistence type="inferred from homology"/>
<keyword evidence="2" id="KW-0053">Apoptosis</keyword>
<evidence type="ECO:0000256" key="1">
    <source>
        <dbReference type="ARBA" id="ARBA00009515"/>
    </source>
</evidence>
<dbReference type="SUPFAM" id="SSF56235">
    <property type="entry name" value="N-terminal nucleophile aminohydrolases (Ntn hydrolases)"/>
    <property type="match status" value="1"/>
</dbReference>
<evidence type="ECO:0000313" key="3">
    <source>
        <dbReference type="EMBL" id="PRQ58750.1"/>
    </source>
</evidence>
<dbReference type="OrthoDB" id="19224at2759"/>
<dbReference type="EMBL" id="PDCK01000039">
    <property type="protein sequence ID" value="PRQ58750.1"/>
    <property type="molecule type" value="Genomic_DNA"/>
</dbReference>
<comment type="caution">
    <text evidence="3">The sequence shown here is derived from an EMBL/GenBank/DDBJ whole genome shotgun (WGS) entry which is preliminary data.</text>
</comment>
<keyword evidence="3" id="KW-0647">Proteasome</keyword>
<dbReference type="InterPro" id="IPR001353">
    <property type="entry name" value="Proteasome_sua/b"/>
</dbReference>
<dbReference type="SUPFAM" id="SSF48371">
    <property type="entry name" value="ARM repeat"/>
    <property type="match status" value="1"/>
</dbReference>
<gene>
    <name evidence="3" type="ORF">RchiOBHm_Chr1g0362691</name>
</gene>
<dbReference type="GO" id="GO:0051603">
    <property type="term" value="P:proteolysis involved in protein catabolic process"/>
    <property type="evidence" value="ECO:0007669"/>
    <property type="project" value="InterPro"/>
</dbReference>
<dbReference type="CDD" id="cd01901">
    <property type="entry name" value="Ntn_hydrolase"/>
    <property type="match status" value="1"/>
</dbReference>
<protein>
    <submittedName>
        <fullName evidence="3">Putative proteasome, subunit alpha/beta, apoptosis inhibitory 5, armadillo-like helical</fullName>
    </submittedName>
</protein>
<dbReference type="PANTHER" id="PTHR12758">
    <property type="entry name" value="APOPTOSIS INHIBITOR 5-RELATED"/>
    <property type="match status" value="1"/>
</dbReference>
<dbReference type="GO" id="GO:0005839">
    <property type="term" value="C:proteasome core complex"/>
    <property type="evidence" value="ECO:0007669"/>
    <property type="project" value="InterPro"/>
</dbReference>
<accession>A0A2P6SJ93</accession>
<dbReference type="GO" id="GO:0003723">
    <property type="term" value="F:RNA binding"/>
    <property type="evidence" value="ECO:0007669"/>
    <property type="project" value="TreeGrafter"/>
</dbReference>
<dbReference type="Pfam" id="PF05918">
    <property type="entry name" value="API5"/>
    <property type="match status" value="1"/>
</dbReference>
<dbReference type="Proteomes" id="UP000238479">
    <property type="component" value="Chromosome 1"/>
</dbReference>
<reference evidence="3 4" key="1">
    <citation type="journal article" date="2018" name="Nat. Genet.">
        <title>The Rosa genome provides new insights in the design of modern roses.</title>
        <authorList>
            <person name="Bendahmane M."/>
        </authorList>
    </citation>
    <scope>NUCLEOTIDE SEQUENCE [LARGE SCALE GENOMIC DNA]</scope>
    <source>
        <strain evidence="4">cv. Old Blush</strain>
    </source>
</reference>
<dbReference type="InterPro" id="IPR008383">
    <property type="entry name" value="API5"/>
</dbReference>
<dbReference type="InterPro" id="IPR029055">
    <property type="entry name" value="Ntn_hydrolases_N"/>
</dbReference>
<evidence type="ECO:0000256" key="2">
    <source>
        <dbReference type="ARBA" id="ARBA00022703"/>
    </source>
</evidence>
<dbReference type="Gene3D" id="3.60.20.10">
    <property type="entry name" value="Glutamine Phosphoribosylpyrophosphate, subunit 1, domain 1"/>
    <property type="match status" value="1"/>
</dbReference>
<sequence length="703" mass="78996">MAAAAADEAMHIEKPYLFGERLNKSQNMKDYQGFTNAAKMSLKYRQLAAQLIQRVLDFFPEFSSSSPAIDIHLDLSERQVEQQLGVRVQASGGHPLFLKDTREYILKIVRILVQSLQADEYVERDAARKALMALLRSLDVKASFTALFKHIGTVDDPSQDDVIREKFLSFIRDKVFPIKAEVLKLQEQMERHITYLIKKILEDVTGAEFRMFMDFLKSLNIFGEKAPKKCMVELIGIVEGQADLDAQFNVSDADHIGRLISYLFMVLPFILDGASSSKFLILPVLDKLPNERRLELLKALAEVAPFTTPEDSRHILPSVVQPVKQTEKPNTTTQWRTSNDILAMTKVLLSKEPSFIGDKSLNLSWKELPKAAVPSNRLAKRFKGTSTAAVIGSHEVYLVAESRSSSSEEGEKGRIKSGNADKLRVINDYIVAALAGNSGESIKMIEEAQKAVGEENDIYKVQTACEQYITEWKGRPGNKDKGFPARVTLCGWYGSEFVIVVVGWEKKVEKNKDVLVATGSGQEYVEEYVNDQLRGNKFNGDQDYLDCLCTGVAYSCMRTSWSGGIIKAAVVPMGGKVELLWLSHALAALWLYHHDLKNYWDKSLLCVSRGFRYSHKREIDLKHKIVGHVGTVVAFHVLGVSTDYIVRVIEFPTIDAKGAAFRTLAVQFLQEKDKFNVYIPTADAIKLVSKEFETIIPESDDFL</sequence>
<dbReference type="Gramene" id="PRQ58750">
    <property type="protein sequence ID" value="PRQ58750"/>
    <property type="gene ID" value="RchiOBHm_Chr1g0362691"/>
</dbReference>
<dbReference type="GO" id="GO:0005634">
    <property type="term" value="C:nucleus"/>
    <property type="evidence" value="ECO:0007669"/>
    <property type="project" value="TreeGrafter"/>
</dbReference>
<organism evidence="3 4">
    <name type="scientific">Rosa chinensis</name>
    <name type="common">China rose</name>
    <dbReference type="NCBI Taxonomy" id="74649"/>
    <lineage>
        <taxon>Eukaryota</taxon>
        <taxon>Viridiplantae</taxon>
        <taxon>Streptophyta</taxon>
        <taxon>Embryophyta</taxon>
        <taxon>Tracheophyta</taxon>
        <taxon>Spermatophyta</taxon>
        <taxon>Magnoliopsida</taxon>
        <taxon>eudicotyledons</taxon>
        <taxon>Gunneridae</taxon>
        <taxon>Pentapetalae</taxon>
        <taxon>rosids</taxon>
        <taxon>fabids</taxon>
        <taxon>Rosales</taxon>
        <taxon>Rosaceae</taxon>
        <taxon>Rosoideae</taxon>
        <taxon>Rosoideae incertae sedis</taxon>
        <taxon>Rosa</taxon>
    </lineage>
</organism>
<dbReference type="InterPro" id="IPR016024">
    <property type="entry name" value="ARM-type_fold"/>
</dbReference>
<dbReference type="STRING" id="74649.A0A2P6SJ93"/>
<dbReference type="PANTHER" id="PTHR12758:SF19">
    <property type="entry name" value="APOPTOSIS INHIBITOR 5"/>
    <property type="match status" value="1"/>
</dbReference>
<keyword evidence="4" id="KW-1185">Reference proteome</keyword>